<organism evidence="1 2">
    <name type="scientific">Aromia moschata</name>
    <dbReference type="NCBI Taxonomy" id="1265417"/>
    <lineage>
        <taxon>Eukaryota</taxon>
        <taxon>Metazoa</taxon>
        <taxon>Ecdysozoa</taxon>
        <taxon>Arthropoda</taxon>
        <taxon>Hexapoda</taxon>
        <taxon>Insecta</taxon>
        <taxon>Pterygota</taxon>
        <taxon>Neoptera</taxon>
        <taxon>Endopterygota</taxon>
        <taxon>Coleoptera</taxon>
        <taxon>Polyphaga</taxon>
        <taxon>Cucujiformia</taxon>
        <taxon>Chrysomeloidea</taxon>
        <taxon>Cerambycidae</taxon>
        <taxon>Cerambycinae</taxon>
        <taxon>Callichromatini</taxon>
        <taxon>Aromia</taxon>
    </lineage>
</organism>
<gene>
    <name evidence="1" type="ORF">NQ318_015687</name>
</gene>
<reference evidence="1" key="1">
    <citation type="journal article" date="2023" name="Insect Mol. Biol.">
        <title>Genome sequencing provides insights into the evolution of gene families encoding plant cell wall-degrading enzymes in longhorned beetles.</title>
        <authorList>
            <person name="Shin N.R."/>
            <person name="Okamura Y."/>
            <person name="Kirsch R."/>
            <person name="Pauchet Y."/>
        </authorList>
    </citation>
    <scope>NUCLEOTIDE SEQUENCE</scope>
    <source>
        <strain evidence="1">AMC_N1</strain>
    </source>
</reference>
<sequence>MMLISPETIGNVQRAFAECLAHCQTVNGGHFEHLLRSPRELNLSDTQDSQEVVLLERVSRVDGTIKSFQELVNLEQFGRV</sequence>
<protein>
    <submittedName>
        <fullName evidence="1">Uncharacterized protein</fullName>
    </submittedName>
</protein>
<accession>A0AAV8YGH5</accession>
<comment type="caution">
    <text evidence="1">The sequence shown here is derived from an EMBL/GenBank/DDBJ whole genome shotgun (WGS) entry which is preliminary data.</text>
</comment>
<name>A0AAV8YGH5_9CUCU</name>
<evidence type="ECO:0000313" key="2">
    <source>
        <dbReference type="Proteomes" id="UP001162162"/>
    </source>
</evidence>
<dbReference type="Proteomes" id="UP001162162">
    <property type="component" value="Unassembled WGS sequence"/>
</dbReference>
<evidence type="ECO:0000313" key="1">
    <source>
        <dbReference type="EMBL" id="KAJ8950554.1"/>
    </source>
</evidence>
<proteinExistence type="predicted"/>
<keyword evidence="2" id="KW-1185">Reference proteome</keyword>
<dbReference type="EMBL" id="JAPWTK010000098">
    <property type="protein sequence ID" value="KAJ8950554.1"/>
    <property type="molecule type" value="Genomic_DNA"/>
</dbReference>
<dbReference type="AlphaFoldDB" id="A0AAV8YGH5"/>